<protein>
    <submittedName>
        <fullName evidence="2">Predicted protein</fullName>
    </submittedName>
</protein>
<evidence type="ECO:0000256" key="1">
    <source>
        <dbReference type="SAM" id="MobiDB-lite"/>
    </source>
</evidence>
<feature type="region of interest" description="Disordered" evidence="1">
    <location>
        <begin position="1"/>
        <end position="21"/>
    </location>
</feature>
<reference evidence="3" key="1">
    <citation type="journal article" date="2011" name="Nat. Commun.">
        <title>Effector diversification within compartments of the Leptosphaeria maculans genome affected by Repeat-Induced Point mutations.</title>
        <authorList>
            <person name="Rouxel T."/>
            <person name="Grandaubert J."/>
            <person name="Hane J.K."/>
            <person name="Hoede C."/>
            <person name="van de Wouw A.P."/>
            <person name="Couloux A."/>
            <person name="Dominguez V."/>
            <person name="Anthouard V."/>
            <person name="Bally P."/>
            <person name="Bourras S."/>
            <person name="Cozijnsen A.J."/>
            <person name="Ciuffetti L.M."/>
            <person name="Degrave A."/>
            <person name="Dilmaghani A."/>
            <person name="Duret L."/>
            <person name="Fudal I."/>
            <person name="Goodwin S.B."/>
            <person name="Gout L."/>
            <person name="Glaser N."/>
            <person name="Linglin J."/>
            <person name="Kema G.H.J."/>
            <person name="Lapalu N."/>
            <person name="Lawrence C.B."/>
            <person name="May K."/>
            <person name="Meyer M."/>
            <person name="Ollivier B."/>
            <person name="Poulain J."/>
            <person name="Schoch C.L."/>
            <person name="Simon A."/>
            <person name="Spatafora J.W."/>
            <person name="Stachowiak A."/>
            <person name="Turgeon B.G."/>
            <person name="Tyler B.M."/>
            <person name="Vincent D."/>
            <person name="Weissenbach J."/>
            <person name="Amselem J."/>
            <person name="Quesneville H."/>
            <person name="Oliver R.P."/>
            <person name="Wincker P."/>
            <person name="Balesdent M.-H."/>
            <person name="Howlett B.J."/>
        </authorList>
    </citation>
    <scope>NUCLEOTIDE SEQUENCE [LARGE SCALE GENOMIC DNA]</scope>
    <source>
        <strain evidence="3">JN3 / isolate v23.1.3 / race Av1-4-5-6-7-8</strain>
    </source>
</reference>
<sequence length="37" mass="4032">MHPHTPPPAPHSPLQSSLKTAQAVRNTRLRIQFCAAA</sequence>
<proteinExistence type="predicted"/>
<dbReference type="AlphaFoldDB" id="E4ZK40"/>
<dbReference type="VEuPathDB" id="FungiDB:LEMA_uP071430.1"/>
<name>E4ZK40_LEPMJ</name>
<evidence type="ECO:0000313" key="3">
    <source>
        <dbReference type="Proteomes" id="UP000002668"/>
    </source>
</evidence>
<dbReference type="HOGENOM" id="CLU_3351246_0_0_1"/>
<dbReference type="Proteomes" id="UP000002668">
    <property type="component" value="Genome"/>
</dbReference>
<dbReference type="InParanoid" id="E4ZK40"/>
<gene>
    <name evidence="2" type="ORF">LEMA_uP071430.1</name>
</gene>
<dbReference type="EMBL" id="FP929072">
    <property type="protein sequence ID" value="CBX91635.1"/>
    <property type="molecule type" value="Genomic_DNA"/>
</dbReference>
<accession>E4ZK40</accession>
<organism evidence="3">
    <name type="scientific">Leptosphaeria maculans (strain JN3 / isolate v23.1.3 / race Av1-4-5-6-7-8)</name>
    <name type="common">Blackleg fungus</name>
    <name type="synonym">Phoma lingam</name>
    <dbReference type="NCBI Taxonomy" id="985895"/>
    <lineage>
        <taxon>Eukaryota</taxon>
        <taxon>Fungi</taxon>
        <taxon>Dikarya</taxon>
        <taxon>Ascomycota</taxon>
        <taxon>Pezizomycotina</taxon>
        <taxon>Dothideomycetes</taxon>
        <taxon>Pleosporomycetidae</taxon>
        <taxon>Pleosporales</taxon>
        <taxon>Pleosporineae</taxon>
        <taxon>Leptosphaeriaceae</taxon>
        <taxon>Plenodomus</taxon>
        <taxon>Plenodomus lingam/Leptosphaeria maculans species complex</taxon>
    </lineage>
</organism>
<feature type="compositionally biased region" description="Pro residues" evidence="1">
    <location>
        <begin position="1"/>
        <end position="11"/>
    </location>
</feature>
<evidence type="ECO:0000313" key="2">
    <source>
        <dbReference type="EMBL" id="CBX91635.1"/>
    </source>
</evidence>
<keyword evidence="3" id="KW-1185">Reference proteome</keyword>